<dbReference type="Pfam" id="PF14420">
    <property type="entry name" value="Clr5"/>
    <property type="match status" value="1"/>
</dbReference>
<evidence type="ECO:0000256" key="1">
    <source>
        <dbReference type="SAM" id="MobiDB-lite"/>
    </source>
</evidence>
<protein>
    <recommendedName>
        <fullName evidence="2">Clr5 domain-containing protein</fullName>
    </recommendedName>
</protein>
<name>A0ABR2UPB7_9PEZI</name>
<organism evidence="3 4">
    <name type="scientific">Seiridium unicorne</name>
    <dbReference type="NCBI Taxonomy" id="138068"/>
    <lineage>
        <taxon>Eukaryota</taxon>
        <taxon>Fungi</taxon>
        <taxon>Dikarya</taxon>
        <taxon>Ascomycota</taxon>
        <taxon>Pezizomycotina</taxon>
        <taxon>Sordariomycetes</taxon>
        <taxon>Xylariomycetidae</taxon>
        <taxon>Amphisphaeriales</taxon>
        <taxon>Sporocadaceae</taxon>
        <taxon>Seiridium</taxon>
    </lineage>
</organism>
<dbReference type="SUPFAM" id="SSF48452">
    <property type="entry name" value="TPR-like"/>
    <property type="match status" value="1"/>
</dbReference>
<comment type="caution">
    <text evidence="3">The sequence shown here is derived from an EMBL/GenBank/DDBJ whole genome shotgun (WGS) entry which is preliminary data.</text>
</comment>
<dbReference type="PANTHER" id="PTHR38788:SF3">
    <property type="entry name" value="CLR5 DOMAIN-CONTAINING PROTEIN"/>
    <property type="match status" value="1"/>
</dbReference>
<dbReference type="PANTHER" id="PTHR38788">
    <property type="entry name" value="CLR5 DOMAIN-CONTAINING PROTEIN"/>
    <property type="match status" value="1"/>
</dbReference>
<evidence type="ECO:0000313" key="3">
    <source>
        <dbReference type="EMBL" id="KAK9416364.1"/>
    </source>
</evidence>
<evidence type="ECO:0000313" key="4">
    <source>
        <dbReference type="Proteomes" id="UP001408356"/>
    </source>
</evidence>
<keyword evidence="4" id="KW-1185">Reference proteome</keyword>
<gene>
    <name evidence="3" type="ORF">SUNI508_01781</name>
</gene>
<dbReference type="EMBL" id="JARVKF010000407">
    <property type="protein sequence ID" value="KAK9416364.1"/>
    <property type="molecule type" value="Genomic_DNA"/>
</dbReference>
<dbReference type="InterPro" id="IPR025676">
    <property type="entry name" value="Clr5_dom"/>
</dbReference>
<feature type="region of interest" description="Disordered" evidence="1">
    <location>
        <begin position="74"/>
        <end position="127"/>
    </location>
</feature>
<accession>A0ABR2UPB7</accession>
<dbReference type="Proteomes" id="UP001408356">
    <property type="component" value="Unassembled WGS sequence"/>
</dbReference>
<reference evidence="3 4" key="1">
    <citation type="journal article" date="2024" name="J. Plant Pathol.">
        <title>Sequence and assembly of the genome of Seiridium unicorne, isolate CBS 538.82, causal agent of cypress canker disease.</title>
        <authorList>
            <person name="Scali E."/>
            <person name="Rocca G.D."/>
            <person name="Danti R."/>
            <person name="Garbelotto M."/>
            <person name="Barberini S."/>
            <person name="Baroncelli R."/>
            <person name="Emiliani G."/>
        </authorList>
    </citation>
    <scope>NUCLEOTIDE SEQUENCE [LARGE SCALE GENOMIC DNA]</scope>
    <source>
        <strain evidence="3 4">BM-138-508</strain>
    </source>
</reference>
<feature type="compositionally biased region" description="Basic and acidic residues" evidence="1">
    <location>
        <begin position="79"/>
        <end position="90"/>
    </location>
</feature>
<dbReference type="InterPro" id="IPR011990">
    <property type="entry name" value="TPR-like_helical_dom_sf"/>
</dbReference>
<evidence type="ECO:0000259" key="2">
    <source>
        <dbReference type="Pfam" id="PF14420"/>
    </source>
</evidence>
<feature type="domain" description="Clr5" evidence="2">
    <location>
        <begin position="16"/>
        <end position="68"/>
    </location>
</feature>
<dbReference type="Gene3D" id="1.25.40.10">
    <property type="entry name" value="Tetratricopeptide repeat domain"/>
    <property type="match status" value="1"/>
</dbReference>
<sequence>MAAAANKARVVDWAAEEDFEKHRALITRLYSTANLTLNQVVEVMERDHGFHATHRMYKIRFKRWGLKKYTKTSSAGENVRVKQEEQEDKPGPVTHNALISRAKGGGNGPLVKASERRKRPQPTRALLSSTVSKPALAPAPVPTFSFAPRLYTGISSPFVQEESTYHDLKRYYDASFSSFSTWTQTSPSTDVVQLKPGLSQIRDDLQDLHSRFRIAMNKITTQTPSPSDRADGIRILRVCFARLPMVLAAEDPLLINHVLDIIRRLQDAGQDFLEAQFKRHIAWLAQTPGQPYSTSLLWRILMNGIPLDRYHRSLFTQLAVDAFQPSEPICKWHFETLQVWMWLLFNREDNAFLRGYGLRELYAQLEAAVGKEVFDDRHLDILMNLASHHLRSGESEEAVGVVNSVLLDPTRQSVLEAHLGIAYNFYWLIGKALGKQGNHTQAEGYLREALEVARRQMGHDDADDAAYLSAMTALELNLRDQGRMNDADDMLEKRQAYIRQGLEKVGEAEDQT</sequence>
<proteinExistence type="predicted"/>